<feature type="transmembrane region" description="Helical" evidence="6">
    <location>
        <begin position="108"/>
        <end position="131"/>
    </location>
</feature>
<dbReference type="Gene3D" id="1.20.1740.10">
    <property type="entry name" value="Amino acid/polyamine transporter I"/>
    <property type="match status" value="1"/>
</dbReference>
<keyword evidence="4 6" id="KW-1133">Transmembrane helix</keyword>
<keyword evidence="8" id="KW-1185">Reference proteome</keyword>
<feature type="transmembrane region" description="Helical" evidence="6">
    <location>
        <begin position="67"/>
        <end position="88"/>
    </location>
</feature>
<feature type="transmembrane region" description="Helical" evidence="6">
    <location>
        <begin position="34"/>
        <end position="55"/>
    </location>
</feature>
<dbReference type="Proteomes" id="UP000548685">
    <property type="component" value="Unassembled WGS sequence"/>
</dbReference>
<comment type="caution">
    <text evidence="7">The sequence shown here is derived from an EMBL/GenBank/DDBJ whole genome shotgun (WGS) entry which is preliminary data.</text>
</comment>
<dbReference type="InterPro" id="IPR002293">
    <property type="entry name" value="AA/rel_permease1"/>
</dbReference>
<evidence type="ECO:0000256" key="5">
    <source>
        <dbReference type="ARBA" id="ARBA00023136"/>
    </source>
</evidence>
<evidence type="ECO:0000313" key="8">
    <source>
        <dbReference type="Proteomes" id="UP000548685"/>
    </source>
</evidence>
<feature type="transmembrane region" description="Helical" evidence="6">
    <location>
        <begin position="167"/>
        <end position="197"/>
    </location>
</feature>
<protein>
    <submittedName>
        <fullName evidence="7">Amino acid transporter</fullName>
    </submittedName>
</protein>
<proteinExistence type="predicted"/>
<dbReference type="InterPro" id="IPR050367">
    <property type="entry name" value="APC_superfamily"/>
</dbReference>
<evidence type="ECO:0000256" key="6">
    <source>
        <dbReference type="SAM" id="Phobius"/>
    </source>
</evidence>
<evidence type="ECO:0000256" key="3">
    <source>
        <dbReference type="ARBA" id="ARBA00022692"/>
    </source>
</evidence>
<dbReference type="PANTHER" id="PTHR42770">
    <property type="entry name" value="AMINO ACID TRANSPORTER-RELATED"/>
    <property type="match status" value="1"/>
</dbReference>
<comment type="subcellular location">
    <subcellularLocation>
        <location evidence="1">Cell membrane</location>
        <topology evidence="1">Multi-pass membrane protein</topology>
    </subcellularLocation>
</comment>
<name>A0ABR6I143_9SPHN</name>
<evidence type="ECO:0000256" key="4">
    <source>
        <dbReference type="ARBA" id="ARBA00022989"/>
    </source>
</evidence>
<dbReference type="PANTHER" id="PTHR42770:SF7">
    <property type="entry name" value="MEMBRANE PROTEIN"/>
    <property type="match status" value="1"/>
</dbReference>
<evidence type="ECO:0000256" key="1">
    <source>
        <dbReference type="ARBA" id="ARBA00004651"/>
    </source>
</evidence>
<keyword evidence="5 6" id="KW-0472">Membrane</keyword>
<reference evidence="7 8" key="1">
    <citation type="submission" date="2020-08" db="EMBL/GenBank/DDBJ databases">
        <title>Genomic Encyclopedia of Type Strains, Phase IV (KMG-IV): sequencing the most valuable type-strain genomes for metagenomic binning, comparative biology and taxonomic classification.</title>
        <authorList>
            <person name="Goeker M."/>
        </authorList>
    </citation>
    <scope>NUCLEOTIDE SEQUENCE [LARGE SCALE GENOMIC DNA]</scope>
    <source>
        <strain evidence="7 8">DSM 8510</strain>
    </source>
</reference>
<sequence length="257" mass="27157">MTIVKIVPLIALIVVGLAAKDPDIGISLPQFSDFESVVLLTFYAFMAFENSNMAAGELRNPKRTIPLALMTTLAAFTLFTMLVIWAYAAFAPQADGNENALAAAAGQLVGQFGVIAISLAAAFSIGANSLVGGIVTPRMTFGMGEQGTLPRIFAHVSNRFQTPDVSIVFFGGTAILFSLWAGFATLAVASALSRLVMYLLCGLALPVLEHREAERAPWWHLPVSALAVISSLWVASQAPAEAFQMLGLIIAVGNLTA</sequence>
<gene>
    <name evidence="7" type="ORF">FHS52_002612</name>
</gene>
<accession>A0ABR6I143</accession>
<keyword evidence="2" id="KW-1003">Cell membrane</keyword>
<keyword evidence="3 6" id="KW-0812">Transmembrane</keyword>
<evidence type="ECO:0000313" key="7">
    <source>
        <dbReference type="EMBL" id="MBB3776643.1"/>
    </source>
</evidence>
<evidence type="ECO:0000256" key="2">
    <source>
        <dbReference type="ARBA" id="ARBA00022475"/>
    </source>
</evidence>
<dbReference type="EMBL" id="JACICE010000002">
    <property type="protein sequence ID" value="MBB3776643.1"/>
    <property type="molecule type" value="Genomic_DNA"/>
</dbReference>
<dbReference type="Pfam" id="PF13520">
    <property type="entry name" value="AA_permease_2"/>
    <property type="match status" value="1"/>
</dbReference>
<organism evidence="7 8">
    <name type="scientific">Erythrobacter ramosus</name>
    <dbReference type="NCBI Taxonomy" id="35811"/>
    <lineage>
        <taxon>Bacteria</taxon>
        <taxon>Pseudomonadati</taxon>
        <taxon>Pseudomonadota</taxon>
        <taxon>Alphaproteobacteria</taxon>
        <taxon>Sphingomonadales</taxon>
        <taxon>Erythrobacteraceae</taxon>
        <taxon>Erythrobacter/Porphyrobacter group</taxon>
        <taxon>Erythrobacter</taxon>
    </lineage>
</organism>